<dbReference type="RefSeq" id="XP_007703028.1">
    <property type="nucleotide sequence ID" value="XM_007704838.1"/>
</dbReference>
<dbReference type="GeneID" id="19135993"/>
<proteinExistence type="predicted"/>
<dbReference type="KEGG" id="bsc:COCSADRAFT_29083"/>
<keyword evidence="3" id="KW-1185">Reference proteome</keyword>
<evidence type="ECO:0000313" key="3">
    <source>
        <dbReference type="Proteomes" id="UP000016934"/>
    </source>
</evidence>
<reference evidence="3" key="2">
    <citation type="journal article" date="2013" name="PLoS Genet.">
        <title>Comparative genome structure, secondary metabolite, and effector coding capacity across Cochliobolus pathogens.</title>
        <authorList>
            <person name="Condon B.J."/>
            <person name="Leng Y."/>
            <person name="Wu D."/>
            <person name="Bushley K.E."/>
            <person name="Ohm R.A."/>
            <person name="Otillar R."/>
            <person name="Martin J."/>
            <person name="Schackwitz W."/>
            <person name="Grimwood J."/>
            <person name="MohdZainudin N."/>
            <person name="Xue C."/>
            <person name="Wang R."/>
            <person name="Manning V.A."/>
            <person name="Dhillon B."/>
            <person name="Tu Z.J."/>
            <person name="Steffenson B.J."/>
            <person name="Salamov A."/>
            <person name="Sun H."/>
            <person name="Lowry S."/>
            <person name="LaButti K."/>
            <person name="Han J."/>
            <person name="Copeland A."/>
            <person name="Lindquist E."/>
            <person name="Barry K."/>
            <person name="Schmutz J."/>
            <person name="Baker S.E."/>
            <person name="Ciuffetti L.M."/>
            <person name="Grigoriev I.V."/>
            <person name="Zhong S."/>
            <person name="Turgeon B.G."/>
        </authorList>
    </citation>
    <scope>NUCLEOTIDE SEQUENCE [LARGE SCALE GENOMIC DNA]</scope>
    <source>
        <strain evidence="3">ND90Pr / ATCC 201652</strain>
    </source>
</reference>
<dbReference type="HOGENOM" id="CLU_986984_0_0_1"/>
<dbReference type="OrthoDB" id="10574091at2759"/>
<reference evidence="2 3" key="1">
    <citation type="journal article" date="2012" name="PLoS Pathog.">
        <title>Diverse lifestyles and strategies of plant pathogenesis encoded in the genomes of eighteen Dothideomycetes fungi.</title>
        <authorList>
            <person name="Ohm R.A."/>
            <person name="Feau N."/>
            <person name="Henrissat B."/>
            <person name="Schoch C.L."/>
            <person name="Horwitz B.A."/>
            <person name="Barry K.W."/>
            <person name="Condon B.J."/>
            <person name="Copeland A.C."/>
            <person name="Dhillon B."/>
            <person name="Glaser F."/>
            <person name="Hesse C.N."/>
            <person name="Kosti I."/>
            <person name="LaButti K."/>
            <person name="Lindquist E.A."/>
            <person name="Lucas S."/>
            <person name="Salamov A.A."/>
            <person name="Bradshaw R.E."/>
            <person name="Ciuffetti L."/>
            <person name="Hamelin R.C."/>
            <person name="Kema G.H.J."/>
            <person name="Lawrence C."/>
            <person name="Scott J.A."/>
            <person name="Spatafora J.W."/>
            <person name="Turgeon B.G."/>
            <person name="de Wit P.J.G.M."/>
            <person name="Zhong S."/>
            <person name="Goodwin S.B."/>
            <person name="Grigoriev I.V."/>
        </authorList>
    </citation>
    <scope>NUCLEOTIDE SEQUENCE [LARGE SCALE GENOMIC DNA]</scope>
    <source>
        <strain evidence="3">ND90Pr / ATCC 201652</strain>
    </source>
</reference>
<feature type="region of interest" description="Disordered" evidence="1">
    <location>
        <begin position="77"/>
        <end position="96"/>
    </location>
</feature>
<evidence type="ECO:0000256" key="1">
    <source>
        <dbReference type="SAM" id="MobiDB-lite"/>
    </source>
</evidence>
<dbReference type="EMBL" id="KB445649">
    <property type="protein sequence ID" value="EMD60760.1"/>
    <property type="molecule type" value="Genomic_DNA"/>
</dbReference>
<dbReference type="Proteomes" id="UP000016934">
    <property type="component" value="Unassembled WGS sequence"/>
</dbReference>
<feature type="region of interest" description="Disordered" evidence="1">
    <location>
        <begin position="122"/>
        <end position="144"/>
    </location>
</feature>
<gene>
    <name evidence="2" type="ORF">COCSADRAFT_29083</name>
</gene>
<organism evidence="2 3">
    <name type="scientific">Cochliobolus sativus (strain ND90Pr / ATCC 201652)</name>
    <name type="common">Common root rot and spot blotch fungus</name>
    <name type="synonym">Bipolaris sorokiniana</name>
    <dbReference type="NCBI Taxonomy" id="665912"/>
    <lineage>
        <taxon>Eukaryota</taxon>
        <taxon>Fungi</taxon>
        <taxon>Dikarya</taxon>
        <taxon>Ascomycota</taxon>
        <taxon>Pezizomycotina</taxon>
        <taxon>Dothideomycetes</taxon>
        <taxon>Pleosporomycetidae</taxon>
        <taxon>Pleosporales</taxon>
        <taxon>Pleosporineae</taxon>
        <taxon>Pleosporaceae</taxon>
        <taxon>Bipolaris</taxon>
    </lineage>
</organism>
<evidence type="ECO:0000313" key="2">
    <source>
        <dbReference type="EMBL" id="EMD60760.1"/>
    </source>
</evidence>
<name>M2SE71_COCSN</name>
<sequence length="282" mass="29050">MPAVAGWLGRCAWRGLSTQQEPMCPGASLLCFGDGDGGHQDAKPTNRSLMAISTTVTSGPFAMREKKNRAAAAVELLPPTTGGPRKRQTFTVGVGERGPRPMTYDYTTTCCTSAAQRDLCTSIPKPEHHGGGDNVGGESGLGWDADGMGMGAAGGWASSTLHSTPTASASASSPPTACATAIVTRSPQALGTSFWARCNCISKCPPCPLGMHVSVFEAGHLLHPAPPTASPCVAGHWLLAAPSPWLRSLLAHGHGNVWLQAPHDSPGSHSAATRTPWAIAAA</sequence>
<protein>
    <submittedName>
        <fullName evidence="2">Uncharacterized protein</fullName>
    </submittedName>
</protein>
<dbReference type="AlphaFoldDB" id="M2SE71"/>
<accession>M2SE71</accession>